<dbReference type="AlphaFoldDB" id="A0A7C5V157"/>
<organism evidence="2">
    <name type="scientific">Caldicellulosiruptor owensensis</name>
    <dbReference type="NCBI Taxonomy" id="55205"/>
    <lineage>
        <taxon>Bacteria</taxon>
        <taxon>Bacillati</taxon>
        <taxon>Bacillota</taxon>
        <taxon>Bacillota incertae sedis</taxon>
        <taxon>Caldicellulosiruptorales</taxon>
        <taxon>Caldicellulosiruptoraceae</taxon>
        <taxon>Caldicellulosiruptor</taxon>
    </lineage>
</organism>
<protein>
    <submittedName>
        <fullName evidence="2">Zinc metallopeptidase</fullName>
    </submittedName>
</protein>
<dbReference type="PANTHER" id="PTHR36434">
    <property type="entry name" value="MEMBRANE PROTEASE YUGP-RELATED"/>
    <property type="match status" value="1"/>
</dbReference>
<comment type="caution">
    <text evidence="2">The sequence shown here is derived from an EMBL/GenBank/DDBJ whole genome shotgun (WGS) entry which is preliminary data.</text>
</comment>
<proteinExistence type="predicted"/>
<gene>
    <name evidence="2" type="ORF">ENL71_03415</name>
</gene>
<dbReference type="InterPro" id="IPR007395">
    <property type="entry name" value="Zn_peptidase_2"/>
</dbReference>
<feature type="transmembrane region" description="Helical" evidence="1">
    <location>
        <begin position="199"/>
        <end position="222"/>
    </location>
</feature>
<name>A0A7C5V157_9FIRM</name>
<dbReference type="EMBL" id="DRUZ01000040">
    <property type="protein sequence ID" value="HHS01570.1"/>
    <property type="molecule type" value="Genomic_DNA"/>
</dbReference>
<reference evidence="2" key="1">
    <citation type="journal article" date="2020" name="mSystems">
        <title>Genome- and Community-Level Interaction Insights into Carbon Utilization and Element Cycling Functions of Hydrothermarchaeota in Hydrothermal Sediment.</title>
        <authorList>
            <person name="Zhou Z."/>
            <person name="Liu Y."/>
            <person name="Xu W."/>
            <person name="Pan J."/>
            <person name="Luo Z.H."/>
            <person name="Li M."/>
        </authorList>
    </citation>
    <scope>NUCLEOTIDE SEQUENCE [LARGE SCALE GENOMIC DNA]</scope>
    <source>
        <strain evidence="2">SpSt-102</strain>
    </source>
</reference>
<dbReference type="Pfam" id="PF04298">
    <property type="entry name" value="Zn_peptidase_2"/>
    <property type="match status" value="1"/>
</dbReference>
<feature type="transmembrane region" description="Helical" evidence="1">
    <location>
        <begin position="116"/>
        <end position="142"/>
    </location>
</feature>
<keyword evidence="1" id="KW-1133">Transmembrane helix</keyword>
<evidence type="ECO:0000256" key="1">
    <source>
        <dbReference type="SAM" id="Phobius"/>
    </source>
</evidence>
<feature type="transmembrane region" description="Helical" evidence="1">
    <location>
        <begin position="12"/>
        <end position="31"/>
    </location>
</feature>
<keyword evidence="1" id="KW-0812">Transmembrane</keyword>
<feature type="transmembrane region" description="Helical" evidence="1">
    <location>
        <begin position="148"/>
        <end position="168"/>
    </location>
</feature>
<dbReference type="PANTHER" id="PTHR36434:SF1">
    <property type="entry name" value="MEMBRANE PROTEASE YUGP-RELATED"/>
    <property type="match status" value="1"/>
</dbReference>
<keyword evidence="1" id="KW-0472">Membrane</keyword>
<evidence type="ECO:0000313" key="2">
    <source>
        <dbReference type="EMBL" id="HHS01570.1"/>
    </source>
</evidence>
<sequence length="231" mass="25581">MFYYFDPLYLVFAIPAFLISLIAQMRVQIVFSKYSKVRTFSGLTGAEVAKNILWSNGIYDVRVEYVPGLLTDHYDPRFKVLRLSSGVFDSNSVAAIGVAAHEAGHAIQHYQKYPWLVLRTAMVPVVNIGSNLAFPLILIGFLLKNGDIFINLGILLFSLAVVFTLITLPVELNASKRAVDALRVAGVILPDEEIAVKKVLGAAAMTYVAAVSVAILQLLYYLTLVQRRRDD</sequence>
<accession>A0A7C5V157</accession>